<dbReference type="AlphaFoldDB" id="A0A9P5PDR5"/>
<evidence type="ECO:0000313" key="1">
    <source>
        <dbReference type="EMBL" id="KAF9062003.1"/>
    </source>
</evidence>
<dbReference type="OrthoDB" id="3061185at2759"/>
<proteinExistence type="predicted"/>
<organism evidence="1 2">
    <name type="scientific">Rhodocollybia butyracea</name>
    <dbReference type="NCBI Taxonomy" id="206335"/>
    <lineage>
        <taxon>Eukaryota</taxon>
        <taxon>Fungi</taxon>
        <taxon>Dikarya</taxon>
        <taxon>Basidiomycota</taxon>
        <taxon>Agaricomycotina</taxon>
        <taxon>Agaricomycetes</taxon>
        <taxon>Agaricomycetidae</taxon>
        <taxon>Agaricales</taxon>
        <taxon>Marasmiineae</taxon>
        <taxon>Omphalotaceae</taxon>
        <taxon>Rhodocollybia</taxon>
    </lineage>
</organism>
<dbReference type="EMBL" id="JADNRY010000184">
    <property type="protein sequence ID" value="KAF9062003.1"/>
    <property type="molecule type" value="Genomic_DNA"/>
</dbReference>
<evidence type="ECO:0000313" key="2">
    <source>
        <dbReference type="Proteomes" id="UP000772434"/>
    </source>
</evidence>
<name>A0A9P5PDR5_9AGAR</name>
<sequence>MEVTASKDYIIAPNSIRNIHISGSFKGRKNWLIEKLVIGTDDSSVLATPLTWANVEHPYVPLVNTSPRPWIIKKGDVMGHLVDPMSLDSPLTPEDMKRYAALIDILRTQIRGTLQAQDMVDSPSYQEPPSPHPCYDLDLNPIHPIFFLL</sequence>
<comment type="caution">
    <text evidence="1">The sequence shown here is derived from an EMBL/GenBank/DDBJ whole genome shotgun (WGS) entry which is preliminary data.</text>
</comment>
<keyword evidence="2" id="KW-1185">Reference proteome</keyword>
<dbReference type="Proteomes" id="UP000772434">
    <property type="component" value="Unassembled WGS sequence"/>
</dbReference>
<gene>
    <name evidence="1" type="ORF">BDP27DRAFT_1428349</name>
</gene>
<reference evidence="1" key="1">
    <citation type="submission" date="2020-11" db="EMBL/GenBank/DDBJ databases">
        <authorList>
            <consortium name="DOE Joint Genome Institute"/>
            <person name="Ahrendt S."/>
            <person name="Riley R."/>
            <person name="Andreopoulos W."/>
            <person name="Labutti K."/>
            <person name="Pangilinan J."/>
            <person name="Ruiz-Duenas F.J."/>
            <person name="Barrasa J.M."/>
            <person name="Sanchez-Garcia M."/>
            <person name="Camarero S."/>
            <person name="Miyauchi S."/>
            <person name="Serrano A."/>
            <person name="Linde D."/>
            <person name="Babiker R."/>
            <person name="Drula E."/>
            <person name="Ayuso-Fernandez I."/>
            <person name="Pacheco R."/>
            <person name="Padilla G."/>
            <person name="Ferreira P."/>
            <person name="Barriuso J."/>
            <person name="Kellner H."/>
            <person name="Castanera R."/>
            <person name="Alfaro M."/>
            <person name="Ramirez L."/>
            <person name="Pisabarro A.G."/>
            <person name="Kuo A."/>
            <person name="Tritt A."/>
            <person name="Lipzen A."/>
            <person name="He G."/>
            <person name="Yan M."/>
            <person name="Ng V."/>
            <person name="Cullen D."/>
            <person name="Martin F."/>
            <person name="Rosso M.-N."/>
            <person name="Henrissat B."/>
            <person name="Hibbett D."/>
            <person name="Martinez A.T."/>
            <person name="Grigoriev I.V."/>
        </authorList>
    </citation>
    <scope>NUCLEOTIDE SEQUENCE</scope>
    <source>
        <strain evidence="1">AH 40177</strain>
    </source>
</reference>
<protein>
    <submittedName>
        <fullName evidence="1">Uncharacterized protein</fullName>
    </submittedName>
</protein>
<accession>A0A9P5PDR5</accession>